<feature type="compositionally biased region" description="Low complexity" evidence="4">
    <location>
        <begin position="307"/>
        <end position="316"/>
    </location>
</feature>
<dbReference type="InterPro" id="IPR036013">
    <property type="entry name" value="Band_7/SPFH_dom_sf"/>
</dbReference>
<protein>
    <submittedName>
        <fullName evidence="6">Regulator of protease activity HflC, stomatin/prohibitin superfamily</fullName>
    </submittedName>
</protein>
<keyword evidence="3" id="KW-0472">Membrane</keyword>
<dbReference type="STRING" id="260086.SAMN05216207_11472"/>
<dbReference type="Proteomes" id="UP000199614">
    <property type="component" value="Unassembled WGS sequence"/>
</dbReference>
<sequence length="340" mass="36363">MLTVVLVVVVVLLGLVSTSVRMVQQYERGVVLRFGRLLPTVRQPGLRLVVPIADQMRKVPIQTVVLDVPSQGTITRDNVTIGVDAVVYFRVEDPVRATINVDNYLQATSQVSQTSLRSVIGRADLDTLLADRDKINAELRDVIDAPTEDWGIHIDRVEIKDISLPEGMRRSMSAQAEAERDRRARVINADGELQASTKLSQAATAMDQAPGALQLRLLQTVTDVASENNSTLVMPVPVELLRFFEGATGTNTATEHRDPAERVKATGQGDATADAMTQSGADSNGGESLDGALTSGRNGRIHPAGTDPAEPELGAPGPDGPEPDEGGPGPATPDDQEDRV</sequence>
<evidence type="ECO:0000313" key="6">
    <source>
        <dbReference type="EMBL" id="SFO65063.1"/>
    </source>
</evidence>
<keyword evidence="6" id="KW-0378">Hydrolase</keyword>
<dbReference type="InterPro" id="IPR001972">
    <property type="entry name" value="Stomatin_HflK_fam"/>
</dbReference>
<dbReference type="EMBL" id="FOUY01000147">
    <property type="protein sequence ID" value="SFO65063.1"/>
    <property type="molecule type" value="Genomic_DNA"/>
</dbReference>
<evidence type="ECO:0000256" key="2">
    <source>
        <dbReference type="ARBA" id="ARBA00008164"/>
    </source>
</evidence>
<dbReference type="PANTHER" id="PTHR10264:SF19">
    <property type="entry name" value="AT06885P-RELATED"/>
    <property type="match status" value="1"/>
</dbReference>
<dbReference type="GO" id="GO:0006508">
    <property type="term" value="P:proteolysis"/>
    <property type="evidence" value="ECO:0007669"/>
    <property type="project" value="UniProtKB-KW"/>
</dbReference>
<name>A0A1I5IXC9_PSUAM</name>
<dbReference type="InterPro" id="IPR001107">
    <property type="entry name" value="Band_7"/>
</dbReference>
<feature type="compositionally biased region" description="Polar residues" evidence="4">
    <location>
        <begin position="275"/>
        <end position="286"/>
    </location>
</feature>
<proteinExistence type="inferred from homology"/>
<evidence type="ECO:0000313" key="7">
    <source>
        <dbReference type="Proteomes" id="UP000199614"/>
    </source>
</evidence>
<dbReference type="Gene3D" id="3.30.479.30">
    <property type="entry name" value="Band 7 domain"/>
    <property type="match status" value="1"/>
</dbReference>
<reference evidence="6 7" key="1">
    <citation type="submission" date="2016-10" db="EMBL/GenBank/DDBJ databases">
        <authorList>
            <person name="de Groot N.N."/>
        </authorList>
    </citation>
    <scope>NUCLEOTIDE SEQUENCE [LARGE SCALE GENOMIC DNA]</scope>
    <source>
        <strain evidence="6 7">CGMCC 4.1877</strain>
    </source>
</reference>
<feature type="compositionally biased region" description="Basic and acidic residues" evidence="4">
    <location>
        <begin position="254"/>
        <end position="264"/>
    </location>
</feature>
<dbReference type="GO" id="GO:0005886">
    <property type="term" value="C:plasma membrane"/>
    <property type="evidence" value="ECO:0007669"/>
    <property type="project" value="InterPro"/>
</dbReference>
<dbReference type="AlphaFoldDB" id="A0A1I5IXC9"/>
<dbReference type="Pfam" id="PF01145">
    <property type="entry name" value="Band_7"/>
    <property type="match status" value="1"/>
</dbReference>
<keyword evidence="7" id="KW-1185">Reference proteome</keyword>
<dbReference type="CDD" id="cd08826">
    <property type="entry name" value="SPFH_eoslipins_u1"/>
    <property type="match status" value="1"/>
</dbReference>
<dbReference type="InterPro" id="IPR018080">
    <property type="entry name" value="Band_7/stomatin-like_CS"/>
</dbReference>
<dbReference type="SUPFAM" id="SSF117892">
    <property type="entry name" value="Band 7/SPFH domain"/>
    <property type="match status" value="1"/>
</dbReference>
<evidence type="ECO:0000256" key="1">
    <source>
        <dbReference type="ARBA" id="ARBA00004370"/>
    </source>
</evidence>
<dbReference type="GO" id="GO:0008233">
    <property type="term" value="F:peptidase activity"/>
    <property type="evidence" value="ECO:0007669"/>
    <property type="project" value="UniProtKB-KW"/>
</dbReference>
<accession>A0A1I5IXC9</accession>
<comment type="similarity">
    <text evidence="2">Belongs to the band 7/mec-2 family.</text>
</comment>
<dbReference type="SMART" id="SM00244">
    <property type="entry name" value="PHB"/>
    <property type="match status" value="1"/>
</dbReference>
<evidence type="ECO:0000259" key="5">
    <source>
        <dbReference type="SMART" id="SM00244"/>
    </source>
</evidence>
<organism evidence="6 7">
    <name type="scientific">Pseudonocardia ammonioxydans</name>
    <dbReference type="NCBI Taxonomy" id="260086"/>
    <lineage>
        <taxon>Bacteria</taxon>
        <taxon>Bacillati</taxon>
        <taxon>Actinomycetota</taxon>
        <taxon>Actinomycetes</taxon>
        <taxon>Pseudonocardiales</taxon>
        <taxon>Pseudonocardiaceae</taxon>
        <taxon>Pseudonocardia</taxon>
    </lineage>
</organism>
<feature type="domain" description="Band 7" evidence="5">
    <location>
        <begin position="18"/>
        <end position="176"/>
    </location>
</feature>
<dbReference type="PROSITE" id="PS01270">
    <property type="entry name" value="BAND_7"/>
    <property type="match status" value="1"/>
</dbReference>
<evidence type="ECO:0000256" key="4">
    <source>
        <dbReference type="SAM" id="MobiDB-lite"/>
    </source>
</evidence>
<feature type="region of interest" description="Disordered" evidence="4">
    <location>
        <begin position="250"/>
        <end position="340"/>
    </location>
</feature>
<dbReference type="GO" id="GO:0098552">
    <property type="term" value="C:side of membrane"/>
    <property type="evidence" value="ECO:0007669"/>
    <property type="project" value="UniProtKB-ARBA"/>
</dbReference>
<dbReference type="PRINTS" id="PR00721">
    <property type="entry name" value="STOMATIN"/>
</dbReference>
<dbReference type="InterPro" id="IPR043202">
    <property type="entry name" value="Band-7_stomatin-like"/>
</dbReference>
<keyword evidence="6" id="KW-0645">Protease</keyword>
<gene>
    <name evidence="6" type="ORF">SAMN05216207_11472</name>
</gene>
<dbReference type="Gene3D" id="6.10.250.2090">
    <property type="match status" value="1"/>
</dbReference>
<dbReference type="PANTHER" id="PTHR10264">
    <property type="entry name" value="BAND 7 PROTEIN-RELATED"/>
    <property type="match status" value="1"/>
</dbReference>
<evidence type="ECO:0000256" key="3">
    <source>
        <dbReference type="ARBA" id="ARBA00023136"/>
    </source>
</evidence>
<comment type="subcellular location">
    <subcellularLocation>
        <location evidence="1">Membrane</location>
    </subcellularLocation>
</comment>
<dbReference type="FunFam" id="3.30.479.30:FF:000004">
    <property type="entry name" value="Putative membrane protease family, stomatin"/>
    <property type="match status" value="1"/>
</dbReference>